<accession>V9EHT6</accession>
<dbReference type="OrthoDB" id="126324at2759"/>
<feature type="region of interest" description="Disordered" evidence="1">
    <location>
        <begin position="221"/>
        <end position="265"/>
    </location>
</feature>
<evidence type="ECO:0000313" key="3">
    <source>
        <dbReference type="Proteomes" id="UP000018721"/>
    </source>
</evidence>
<sequence>MATWSWRARCLNLSTRSCRADKLGAVCVDCVVREHYLGKIRRRCAVTGERFEAVVSTVKGVKPEVMKIIAAYVLKRPAEVILDNDVLQLVHGRCNSLKNAYVPDVKSLFKKTLRMDLSIDDCDSRICRYFQDFVKVVEDNGLQQLIGKTDTSLPGYRDRMKARCKLLMDNLQRAVLREQIERLVDLDRRDCRTDDVAVFDLILEHAKAQYRYHRLNKENAPAVATSRSAKNQVSQSQKQPATTTGRGTKPGALTGTRPAKTAKPPVDGCLVCGGAHWLKECLTATEEQRREALDKFRTAKEQRVRSKAAKGTGSLKTVIINNLVVVVYLPDSGADRSIIPSGVVETLRTVQPDLDV</sequence>
<dbReference type="Proteomes" id="UP000018721">
    <property type="component" value="Unassembled WGS sequence"/>
</dbReference>
<name>V9EHT6_PHYNI</name>
<evidence type="ECO:0000256" key="1">
    <source>
        <dbReference type="SAM" id="MobiDB-lite"/>
    </source>
</evidence>
<dbReference type="EMBL" id="ANIZ01002736">
    <property type="protein sequence ID" value="ETI38785.1"/>
    <property type="molecule type" value="Genomic_DNA"/>
</dbReference>
<reference evidence="2 3" key="1">
    <citation type="submission" date="2013-11" db="EMBL/GenBank/DDBJ databases">
        <title>The Genome Sequence of Phytophthora parasitica P1569.</title>
        <authorList>
            <consortium name="The Broad Institute Genomics Platform"/>
            <person name="Russ C."/>
            <person name="Tyler B."/>
            <person name="Panabieres F."/>
            <person name="Shan W."/>
            <person name="Tripathy S."/>
            <person name="Grunwald N."/>
            <person name="Machado M."/>
            <person name="Johnson C.S."/>
            <person name="Arredondo F."/>
            <person name="Hong C."/>
            <person name="Coffey M."/>
            <person name="Young S.K."/>
            <person name="Zeng Q."/>
            <person name="Gargeya S."/>
            <person name="Fitzgerald M."/>
            <person name="Abouelleil A."/>
            <person name="Alvarado L."/>
            <person name="Chapman S.B."/>
            <person name="Gainer-Dewar J."/>
            <person name="Goldberg J."/>
            <person name="Griggs A."/>
            <person name="Gujja S."/>
            <person name="Hansen M."/>
            <person name="Howarth C."/>
            <person name="Imamovic A."/>
            <person name="Ireland A."/>
            <person name="Larimer J."/>
            <person name="McCowan C."/>
            <person name="Murphy C."/>
            <person name="Pearson M."/>
            <person name="Poon T.W."/>
            <person name="Priest M."/>
            <person name="Roberts A."/>
            <person name="Saif S."/>
            <person name="Shea T."/>
            <person name="Sykes S."/>
            <person name="Wortman J."/>
            <person name="Nusbaum C."/>
            <person name="Birren B."/>
        </authorList>
    </citation>
    <scope>NUCLEOTIDE SEQUENCE [LARGE SCALE GENOMIC DNA]</scope>
    <source>
        <strain evidence="2 3">P1569</strain>
    </source>
</reference>
<gene>
    <name evidence="2" type="ORF">F443_15564</name>
</gene>
<keyword evidence="3" id="KW-1185">Reference proteome</keyword>
<proteinExistence type="predicted"/>
<dbReference type="HOGENOM" id="CLU_000384_17_3_1"/>
<dbReference type="eggNOG" id="ENOG502RRXI">
    <property type="taxonomic scope" value="Eukaryota"/>
</dbReference>
<comment type="caution">
    <text evidence="2">The sequence shown here is derived from an EMBL/GenBank/DDBJ whole genome shotgun (WGS) entry which is preliminary data.</text>
</comment>
<evidence type="ECO:0000313" key="2">
    <source>
        <dbReference type="EMBL" id="ETI38785.1"/>
    </source>
</evidence>
<dbReference type="AlphaFoldDB" id="V9EHT6"/>
<feature type="compositionally biased region" description="Polar residues" evidence="1">
    <location>
        <begin position="225"/>
        <end position="246"/>
    </location>
</feature>
<organism evidence="2 3">
    <name type="scientific">Phytophthora nicotianae P1569</name>
    <dbReference type="NCBI Taxonomy" id="1317065"/>
    <lineage>
        <taxon>Eukaryota</taxon>
        <taxon>Sar</taxon>
        <taxon>Stramenopiles</taxon>
        <taxon>Oomycota</taxon>
        <taxon>Peronosporomycetes</taxon>
        <taxon>Peronosporales</taxon>
        <taxon>Peronosporaceae</taxon>
        <taxon>Phytophthora</taxon>
    </lineage>
</organism>
<protein>
    <submittedName>
        <fullName evidence="2">Uncharacterized protein</fullName>
    </submittedName>
</protein>